<dbReference type="Proteomes" id="UP000250299">
    <property type="component" value="Chromosome"/>
</dbReference>
<proteinExistence type="predicted"/>
<dbReference type="AlphaFoldDB" id="A0A2Z4RH70"/>
<organism evidence="1 2">
    <name type="scientific">Pseudomonas putida</name>
    <name type="common">Arthrobacter siderocapsulatus</name>
    <dbReference type="NCBI Taxonomy" id="303"/>
    <lineage>
        <taxon>Bacteria</taxon>
        <taxon>Pseudomonadati</taxon>
        <taxon>Pseudomonadota</taxon>
        <taxon>Gammaproteobacteria</taxon>
        <taxon>Pseudomonadales</taxon>
        <taxon>Pseudomonadaceae</taxon>
        <taxon>Pseudomonas</taxon>
    </lineage>
</organism>
<accession>A0A2Z4RH70</accession>
<gene>
    <name evidence="1" type="ORF">DKY63_10435</name>
</gene>
<dbReference type="OrthoDB" id="7032245at2"/>
<evidence type="ECO:0000313" key="1">
    <source>
        <dbReference type="EMBL" id="AWY40287.1"/>
    </source>
</evidence>
<reference evidence="1 2" key="1">
    <citation type="submission" date="2018-05" db="EMBL/GenBank/DDBJ databases">
        <title>Whole genome sequence of Pseudomonas putida JBC17.</title>
        <authorList>
            <person name="Lee Y.H."/>
            <person name="David K."/>
        </authorList>
    </citation>
    <scope>NUCLEOTIDE SEQUENCE [LARGE SCALE GENOMIC DNA]</scope>
    <source>
        <strain evidence="1 2">JBC17</strain>
    </source>
</reference>
<name>A0A2Z4RH70_PSEPU</name>
<dbReference type="EMBL" id="CP029693">
    <property type="protein sequence ID" value="AWY40287.1"/>
    <property type="molecule type" value="Genomic_DNA"/>
</dbReference>
<sequence>MSSDPPPSRAGSLPQFFCTTSYPVGAKLARDGGVSVTIFVDWTVAIASKLCSYRFSVISGR</sequence>
<protein>
    <submittedName>
        <fullName evidence="1">Uncharacterized protein</fullName>
    </submittedName>
</protein>
<evidence type="ECO:0000313" key="2">
    <source>
        <dbReference type="Proteomes" id="UP000250299"/>
    </source>
</evidence>